<dbReference type="InterPro" id="IPR010559">
    <property type="entry name" value="Sig_transdc_His_kin_internal"/>
</dbReference>
<dbReference type="InterPro" id="IPR003594">
    <property type="entry name" value="HATPase_dom"/>
</dbReference>
<dbReference type="SUPFAM" id="SSF55874">
    <property type="entry name" value="ATPase domain of HSP90 chaperone/DNA topoisomerase II/histidine kinase"/>
    <property type="match status" value="1"/>
</dbReference>
<dbReference type="Gene3D" id="1.10.8.500">
    <property type="entry name" value="HAMP domain in histidine kinase"/>
    <property type="match status" value="1"/>
</dbReference>
<dbReference type="eggNOG" id="COG2972">
    <property type="taxonomic scope" value="Bacteria"/>
</dbReference>
<dbReference type="Gene3D" id="3.30.565.10">
    <property type="entry name" value="Histidine kinase-like ATPase, C-terminal domain"/>
    <property type="match status" value="1"/>
</dbReference>
<keyword evidence="6 10" id="KW-0418">Kinase</keyword>
<evidence type="ECO:0000313" key="10">
    <source>
        <dbReference type="EMBL" id="EMS73126.1"/>
    </source>
</evidence>
<dbReference type="Gene3D" id="3.30.450.20">
    <property type="entry name" value="PAS domain"/>
    <property type="match status" value="1"/>
</dbReference>
<dbReference type="Pfam" id="PF02518">
    <property type="entry name" value="HATPase_c"/>
    <property type="match status" value="1"/>
</dbReference>
<dbReference type="InterPro" id="IPR036890">
    <property type="entry name" value="HATPase_C_sf"/>
</dbReference>
<dbReference type="InterPro" id="IPR050640">
    <property type="entry name" value="Bact_2-comp_sensor_kinase"/>
</dbReference>
<dbReference type="Pfam" id="PF00672">
    <property type="entry name" value="HAMP"/>
    <property type="match status" value="1"/>
</dbReference>
<dbReference type="STRING" id="1195236.CTER_0970"/>
<accession>S0FS03</accession>
<feature type="transmembrane region" description="Helical" evidence="8">
    <location>
        <begin position="308"/>
        <end position="328"/>
    </location>
</feature>
<keyword evidence="8" id="KW-0472">Membrane</keyword>
<keyword evidence="8" id="KW-0812">Transmembrane</keyword>
<sequence>MREDPNSSQTNTNFKIFATEKKIIVYFFLIVIVIFFMFNSLFYRLYASNIRQIVIQESRSNVKKTVEYTDMIVEGMEYTADVIQNNQLIQQQVDPSQRSSTPSYRINPDIISTLQSIVTNSVKSAASIDLYLNVNNKLYTSDYGVFSYLNTEKKNYFYKLQIQDGRFVLTNKYRQNINFIKDRNYEQITFVRPIYVLSNGNRAGTLAVNFDKYYLSNIIKSDSEAGSMILDSEGNIVASSVPEGKGYPQNIEKEIKKLVKAEKGEGLQKVSNGEYIIVYDTSQYTGWKFVNFVPANTTMKQMAQLRDYILVLFLIMNVITASLFIVLMSGKIYRKLKKLIYAMKEVEKGNFGINIEHHEKDEFGYMYTSFNNMVGRIKNLFGELYEQKLLQKDAELKLLQSKINPHFIYNIFDNMNWLIQLERYQELEVLVGSVSDYFKKSLNAGRDFISVADMLEQLKSYVQIQRIRFSNRFTCEFDFDDEIIDMNIPNFMMQPLLENAICHGIEPKAEESRIQVKGVRIEDRVFFTVEDDGVGIDQENIQKIIVFLESMEAESGNYFALANINKRIKLYYGAEYGLTVRSTRGAGTKVTIIIPFKKISENY</sequence>
<comment type="caution">
    <text evidence="10">The sequence shown here is derived from an EMBL/GenBank/DDBJ whole genome shotgun (WGS) entry which is preliminary data.</text>
</comment>
<keyword evidence="4" id="KW-0597">Phosphoprotein</keyword>
<comment type="subcellular location">
    <subcellularLocation>
        <location evidence="2">Membrane</location>
    </subcellularLocation>
</comment>
<feature type="domain" description="HAMP" evidence="9">
    <location>
        <begin position="330"/>
        <end position="382"/>
    </location>
</feature>
<name>S0FS03_RUMCE</name>
<dbReference type="InterPro" id="IPR003660">
    <property type="entry name" value="HAMP_dom"/>
</dbReference>
<proteinExistence type="predicted"/>
<keyword evidence="5" id="KW-0808">Transferase</keyword>
<evidence type="ECO:0000256" key="1">
    <source>
        <dbReference type="ARBA" id="ARBA00000085"/>
    </source>
</evidence>
<feature type="transmembrane region" description="Helical" evidence="8">
    <location>
        <begin position="23"/>
        <end position="46"/>
    </location>
</feature>
<protein>
    <recommendedName>
        <fullName evidence="3">histidine kinase</fullName>
        <ecNumber evidence="3">2.7.13.3</ecNumber>
    </recommendedName>
</protein>
<dbReference type="PRINTS" id="PR00344">
    <property type="entry name" value="BCTRLSENSOR"/>
</dbReference>
<keyword evidence="11" id="KW-1185">Reference proteome</keyword>
<dbReference type="GO" id="GO:0000155">
    <property type="term" value="F:phosphorelay sensor kinase activity"/>
    <property type="evidence" value="ECO:0007669"/>
    <property type="project" value="InterPro"/>
</dbReference>
<dbReference type="PANTHER" id="PTHR34220">
    <property type="entry name" value="SENSOR HISTIDINE KINASE YPDA"/>
    <property type="match status" value="1"/>
</dbReference>
<evidence type="ECO:0000256" key="3">
    <source>
        <dbReference type="ARBA" id="ARBA00012438"/>
    </source>
</evidence>
<dbReference type="RefSeq" id="WP_004624479.1">
    <property type="nucleotide sequence ID" value="NZ_AORV01000022.1"/>
</dbReference>
<dbReference type="InterPro" id="IPR004358">
    <property type="entry name" value="Sig_transdc_His_kin-like_C"/>
</dbReference>
<organism evidence="10 11">
    <name type="scientific">Ruminiclostridium cellobioparum subsp. termitidis CT1112</name>
    <dbReference type="NCBI Taxonomy" id="1195236"/>
    <lineage>
        <taxon>Bacteria</taxon>
        <taxon>Bacillati</taxon>
        <taxon>Bacillota</taxon>
        <taxon>Clostridia</taxon>
        <taxon>Eubacteriales</taxon>
        <taxon>Oscillospiraceae</taxon>
        <taxon>Ruminiclostridium</taxon>
    </lineage>
</organism>
<keyword evidence="7" id="KW-0902">Two-component regulatory system</keyword>
<dbReference type="EC" id="2.7.13.3" evidence="3"/>
<evidence type="ECO:0000256" key="5">
    <source>
        <dbReference type="ARBA" id="ARBA00022679"/>
    </source>
</evidence>
<dbReference type="PROSITE" id="PS50885">
    <property type="entry name" value="HAMP"/>
    <property type="match status" value="1"/>
</dbReference>
<dbReference type="SUPFAM" id="SSF158472">
    <property type="entry name" value="HAMP domain-like"/>
    <property type="match status" value="1"/>
</dbReference>
<keyword evidence="8" id="KW-1133">Transmembrane helix</keyword>
<comment type="catalytic activity">
    <reaction evidence="1">
        <text>ATP + protein L-histidine = ADP + protein N-phospho-L-histidine.</text>
        <dbReference type="EC" id="2.7.13.3"/>
    </reaction>
</comment>
<dbReference type="AlphaFoldDB" id="S0FS03"/>
<dbReference type="Proteomes" id="UP000014155">
    <property type="component" value="Unassembled WGS sequence"/>
</dbReference>
<evidence type="ECO:0000313" key="11">
    <source>
        <dbReference type="Proteomes" id="UP000014155"/>
    </source>
</evidence>
<evidence type="ECO:0000259" key="9">
    <source>
        <dbReference type="PROSITE" id="PS50885"/>
    </source>
</evidence>
<reference evidence="10 11" key="1">
    <citation type="journal article" date="2013" name="Genome Announc.">
        <title>Draft Genome Sequence of the Cellulolytic, Mesophilic, Anaerobic Bacterium Clostridium termitidis Strain CT1112 (DSM 5398).</title>
        <authorList>
            <person name="Lal S."/>
            <person name="Ramachandran U."/>
            <person name="Zhang X."/>
            <person name="Munir R."/>
            <person name="Sparling R."/>
            <person name="Levin D.B."/>
        </authorList>
    </citation>
    <scope>NUCLEOTIDE SEQUENCE [LARGE SCALE GENOMIC DNA]</scope>
    <source>
        <strain evidence="10 11">CT1112</strain>
    </source>
</reference>
<dbReference type="GO" id="GO:0016020">
    <property type="term" value="C:membrane"/>
    <property type="evidence" value="ECO:0007669"/>
    <property type="project" value="UniProtKB-SubCell"/>
</dbReference>
<dbReference type="Pfam" id="PF06580">
    <property type="entry name" value="His_kinase"/>
    <property type="match status" value="1"/>
</dbReference>
<gene>
    <name evidence="10" type="ORF">CTER_0970</name>
</gene>
<dbReference type="EMBL" id="AORV01000022">
    <property type="protein sequence ID" value="EMS73126.1"/>
    <property type="molecule type" value="Genomic_DNA"/>
</dbReference>
<dbReference type="SMART" id="SM00304">
    <property type="entry name" value="HAMP"/>
    <property type="match status" value="1"/>
</dbReference>
<evidence type="ECO:0000256" key="4">
    <source>
        <dbReference type="ARBA" id="ARBA00022553"/>
    </source>
</evidence>
<evidence type="ECO:0000256" key="6">
    <source>
        <dbReference type="ARBA" id="ARBA00022777"/>
    </source>
</evidence>
<dbReference type="PATRIC" id="fig|1195236.3.peg.1262"/>
<dbReference type="PANTHER" id="PTHR34220:SF7">
    <property type="entry name" value="SENSOR HISTIDINE KINASE YPDA"/>
    <property type="match status" value="1"/>
</dbReference>
<evidence type="ECO:0000256" key="2">
    <source>
        <dbReference type="ARBA" id="ARBA00004370"/>
    </source>
</evidence>
<evidence type="ECO:0000256" key="7">
    <source>
        <dbReference type="ARBA" id="ARBA00023012"/>
    </source>
</evidence>
<dbReference type="CDD" id="cd06225">
    <property type="entry name" value="HAMP"/>
    <property type="match status" value="1"/>
</dbReference>
<evidence type="ECO:0000256" key="8">
    <source>
        <dbReference type="SAM" id="Phobius"/>
    </source>
</evidence>